<gene>
    <name evidence="3" type="ORF">UO65_2926</name>
</gene>
<dbReference type="EC" id="3.2.1.-" evidence="3"/>
<keyword evidence="3" id="KW-0326">Glycosidase</keyword>
<dbReference type="PRINTS" id="PR01002">
    <property type="entry name" value="FLGFLGJ"/>
</dbReference>
<evidence type="ECO:0000259" key="2">
    <source>
        <dbReference type="SMART" id="SM00047"/>
    </source>
</evidence>
<dbReference type="eggNOG" id="COG1705">
    <property type="taxonomic scope" value="Bacteria"/>
</dbReference>
<accession>W7J6R0</accession>
<dbReference type="AlphaFoldDB" id="W7J6R0"/>
<dbReference type="GO" id="GO:0016798">
    <property type="term" value="F:hydrolase activity, acting on glycosyl bonds"/>
    <property type="evidence" value="ECO:0007669"/>
    <property type="project" value="UniProtKB-KW"/>
</dbReference>
<dbReference type="InterPro" id="IPR002901">
    <property type="entry name" value="MGlyc_endo_b_GlcNAc-like_dom"/>
</dbReference>
<dbReference type="PANTHER" id="PTHR33308:SF9">
    <property type="entry name" value="PEPTIDOGLYCAN HYDROLASE FLGJ"/>
    <property type="match status" value="1"/>
</dbReference>
<comment type="caution">
    <text evidence="3">The sequence shown here is derived from an EMBL/GenBank/DDBJ whole genome shotgun (WGS) entry which is preliminary data.</text>
</comment>
<organism evidence="3 4">
    <name type="scientific">Actinokineospora spheciospongiae</name>
    <dbReference type="NCBI Taxonomy" id="909613"/>
    <lineage>
        <taxon>Bacteria</taxon>
        <taxon>Bacillati</taxon>
        <taxon>Actinomycetota</taxon>
        <taxon>Actinomycetes</taxon>
        <taxon>Pseudonocardiales</taxon>
        <taxon>Pseudonocardiaceae</taxon>
        <taxon>Actinokineospora</taxon>
    </lineage>
</organism>
<keyword evidence="4" id="KW-1185">Reference proteome</keyword>
<keyword evidence="3" id="KW-0282">Flagellum</keyword>
<evidence type="ECO:0000313" key="4">
    <source>
        <dbReference type="Proteomes" id="UP000019277"/>
    </source>
</evidence>
<dbReference type="EMBL" id="AYXG01000102">
    <property type="protein sequence ID" value="EWC61739.1"/>
    <property type="molecule type" value="Genomic_DNA"/>
</dbReference>
<dbReference type="InterPro" id="IPR051056">
    <property type="entry name" value="Glycosyl_Hydrolase_73"/>
</dbReference>
<dbReference type="GO" id="GO:0004040">
    <property type="term" value="F:amidase activity"/>
    <property type="evidence" value="ECO:0007669"/>
    <property type="project" value="InterPro"/>
</dbReference>
<keyword evidence="3" id="KW-0966">Cell projection</keyword>
<dbReference type="SMART" id="SM00047">
    <property type="entry name" value="LYZ2"/>
    <property type="match status" value="1"/>
</dbReference>
<dbReference type="PANTHER" id="PTHR33308">
    <property type="entry name" value="PEPTIDOGLYCAN HYDROLASE FLGJ"/>
    <property type="match status" value="1"/>
</dbReference>
<dbReference type="Proteomes" id="UP000019277">
    <property type="component" value="Unassembled WGS sequence"/>
</dbReference>
<dbReference type="Gene3D" id="1.10.530.10">
    <property type="match status" value="1"/>
</dbReference>
<reference evidence="3 4" key="1">
    <citation type="journal article" date="2014" name="Genome Announc.">
        <title>Draft Genome Sequence of the Antitrypanosomally Active Sponge-Associated Bacterium Actinokineospora sp. Strain EG49.</title>
        <authorList>
            <person name="Harjes J."/>
            <person name="Ryu T."/>
            <person name="Abdelmohsen U.R."/>
            <person name="Moitinho-Silva L."/>
            <person name="Horn H."/>
            <person name="Ravasi T."/>
            <person name="Hentschel U."/>
        </authorList>
    </citation>
    <scope>NUCLEOTIDE SEQUENCE [LARGE SCALE GENOMIC DNA]</scope>
    <source>
        <strain evidence="3 4">EG49</strain>
    </source>
</reference>
<proteinExistence type="predicted"/>
<evidence type="ECO:0000313" key="3">
    <source>
        <dbReference type="EMBL" id="EWC61739.1"/>
    </source>
</evidence>
<evidence type="ECO:0000256" key="1">
    <source>
        <dbReference type="ARBA" id="ARBA00022801"/>
    </source>
</evidence>
<dbReference type="STRING" id="909613.UO65_2926"/>
<dbReference type="Pfam" id="PF01832">
    <property type="entry name" value="Glucosaminidase"/>
    <property type="match status" value="1"/>
</dbReference>
<feature type="domain" description="Mannosyl-glycoprotein endo-beta-N-acetylglucosamidase-like" evidence="2">
    <location>
        <begin position="28"/>
        <end position="184"/>
    </location>
</feature>
<keyword evidence="3" id="KW-0969">Cilium</keyword>
<sequence length="188" mass="19911">MLAAAVLAVPAAATDGDVVDQDQVRAAAVAAAPDPGYLKAAEPAARAIAAEFKIPASVTAAQSILESAWGRSRLAVQDRNYFGFKCTSAGPGPVANGCHEYPTTECTPECHPTTASFRTYESMTASFRDYGRLITTSDHYAAALPLAGDANAFVTEVAKKYATDPSYADKVIKLMQDNDLYRFDAPQP</sequence>
<name>W7J6R0_9PSEU</name>
<keyword evidence="1 3" id="KW-0378">Hydrolase</keyword>
<protein>
    <submittedName>
        <fullName evidence="3">Flagellar protein FlgJ</fullName>
        <ecNumber evidence="3">3.2.1.-</ecNumber>
    </submittedName>
</protein>